<comment type="caution">
    <text evidence="5">The sequence shown here is derived from an EMBL/GenBank/DDBJ whole genome shotgun (WGS) entry which is preliminary data.</text>
</comment>
<evidence type="ECO:0000259" key="4">
    <source>
        <dbReference type="PROSITE" id="PS50102"/>
    </source>
</evidence>
<evidence type="ECO:0000313" key="6">
    <source>
        <dbReference type="Proteomes" id="UP000245609"/>
    </source>
</evidence>
<dbReference type="InterPro" id="IPR012677">
    <property type="entry name" value="Nucleotide-bd_a/b_plait_sf"/>
</dbReference>
<feature type="compositionally biased region" description="Polar residues" evidence="3">
    <location>
        <begin position="1"/>
        <end position="13"/>
    </location>
</feature>
<dbReference type="GO" id="GO:0003729">
    <property type="term" value="F:mRNA binding"/>
    <property type="evidence" value="ECO:0007669"/>
    <property type="project" value="InterPro"/>
</dbReference>
<dbReference type="SUPFAM" id="SSF54928">
    <property type="entry name" value="RNA-binding domain, RBD"/>
    <property type="match status" value="3"/>
</dbReference>
<evidence type="ECO:0000256" key="2">
    <source>
        <dbReference type="PROSITE-ProRule" id="PRU00176"/>
    </source>
</evidence>
<dbReference type="InterPro" id="IPR000504">
    <property type="entry name" value="RRM_dom"/>
</dbReference>
<dbReference type="EMBL" id="MBFS01000255">
    <property type="protein sequence ID" value="PVV03270.1"/>
    <property type="molecule type" value="Genomic_DNA"/>
</dbReference>
<feature type="compositionally biased region" description="Polar residues" evidence="3">
    <location>
        <begin position="359"/>
        <end position="396"/>
    </location>
</feature>
<feature type="compositionally biased region" description="Low complexity" evidence="3">
    <location>
        <begin position="307"/>
        <end position="331"/>
    </location>
</feature>
<dbReference type="Proteomes" id="UP000245609">
    <property type="component" value="Unassembled WGS sequence"/>
</dbReference>
<dbReference type="PROSITE" id="PS50102">
    <property type="entry name" value="RRM"/>
    <property type="match status" value="3"/>
</dbReference>
<dbReference type="OrthoDB" id="8093034at2759"/>
<feature type="domain" description="RRM" evidence="4">
    <location>
        <begin position="116"/>
        <end position="194"/>
    </location>
</feature>
<dbReference type="Gene3D" id="3.30.70.330">
    <property type="match status" value="3"/>
</dbReference>
<feature type="region of interest" description="Disordered" evidence="3">
    <location>
        <begin position="307"/>
        <end position="396"/>
    </location>
</feature>
<accession>A0A2T9ZFB9</accession>
<feature type="compositionally biased region" description="Low complexity" evidence="3">
    <location>
        <begin position="22"/>
        <end position="34"/>
    </location>
</feature>
<feature type="region of interest" description="Disordered" evidence="3">
    <location>
        <begin position="1"/>
        <end position="34"/>
    </location>
</feature>
<name>A0A2T9ZFB9_9FUNG</name>
<sequence length="396" mass="44299">MSEATFNPSTNLGEQIPPTAPPAEAASPNSSQNNTNLYVGNLDVRVNEAMLFQIFSVIAPHSSGPVYYGFVEFFDSEAAESAITRMNKRKIFDFEISVNWAISSNNQQTEVQPQEFILFVGDLAPEVSEKALEDHFSQFPSLKGVKVMFDPKTNQSRGFGFVTFASYSDAENSIASLNGSTLGSRQIRVNWGSGNNSNKNKSFNNNNRQDFSKLSTVYCGNLDSTVDDEQIRSLFENYGVVTNVDLFADRGYAFVQMDSRDNASKAISALNGASLSGKNIVCYWRKESSQERGGNFQNRQQFNKFQNRNNGYNQNYNNNNFNFGSSGNGQFHQQRRPNNRNRPYNPSKRGPNSLEFDPNQGQFNSMSDSNQLNMDQSDNQISGMTDFQSAQESNQL</sequence>
<keyword evidence="6" id="KW-1185">Reference proteome</keyword>
<gene>
    <name evidence="5" type="ORF">BB560_002267</name>
</gene>
<proteinExistence type="predicted"/>
<evidence type="ECO:0000313" key="5">
    <source>
        <dbReference type="EMBL" id="PVV03270.1"/>
    </source>
</evidence>
<protein>
    <recommendedName>
        <fullName evidence="4">RRM domain-containing protein</fullName>
    </recommendedName>
</protein>
<evidence type="ECO:0000256" key="3">
    <source>
        <dbReference type="SAM" id="MobiDB-lite"/>
    </source>
</evidence>
<dbReference type="Pfam" id="PF00076">
    <property type="entry name" value="RRM_1"/>
    <property type="match status" value="3"/>
</dbReference>
<dbReference type="PANTHER" id="PTHR47640">
    <property type="entry name" value="TRNA SELENOCYSTEINE 1-ASSOCIATED PROTEIN 1-RELATED-RELATED"/>
    <property type="match status" value="1"/>
</dbReference>
<dbReference type="STRING" id="133381.A0A2T9ZFB9"/>
<dbReference type="InterPro" id="IPR035979">
    <property type="entry name" value="RBD_domain_sf"/>
</dbReference>
<reference evidence="5 6" key="1">
    <citation type="journal article" date="2018" name="MBio">
        <title>Comparative Genomics Reveals the Core Gene Toolbox for the Fungus-Insect Symbiosis.</title>
        <authorList>
            <person name="Wang Y."/>
            <person name="Stata M."/>
            <person name="Wang W."/>
            <person name="Stajich J.E."/>
            <person name="White M.M."/>
            <person name="Moncalvo J.M."/>
        </authorList>
    </citation>
    <scope>NUCLEOTIDE SEQUENCE [LARGE SCALE GENOMIC DNA]</scope>
    <source>
        <strain evidence="5 6">SC-DP-2</strain>
    </source>
</reference>
<dbReference type="SMART" id="SM00360">
    <property type="entry name" value="RRM"/>
    <property type="match status" value="3"/>
</dbReference>
<organism evidence="5 6">
    <name type="scientific">Smittium megazygosporum</name>
    <dbReference type="NCBI Taxonomy" id="133381"/>
    <lineage>
        <taxon>Eukaryota</taxon>
        <taxon>Fungi</taxon>
        <taxon>Fungi incertae sedis</taxon>
        <taxon>Zoopagomycota</taxon>
        <taxon>Kickxellomycotina</taxon>
        <taxon>Harpellomycetes</taxon>
        <taxon>Harpellales</taxon>
        <taxon>Legeriomycetaceae</taxon>
        <taxon>Smittium</taxon>
    </lineage>
</organism>
<dbReference type="InterPro" id="IPR050825">
    <property type="entry name" value="RBM42_RBP45_47-like"/>
</dbReference>
<evidence type="ECO:0000256" key="1">
    <source>
        <dbReference type="ARBA" id="ARBA00022884"/>
    </source>
</evidence>
<feature type="domain" description="RRM" evidence="4">
    <location>
        <begin position="215"/>
        <end position="287"/>
    </location>
</feature>
<feature type="domain" description="RRM" evidence="4">
    <location>
        <begin position="35"/>
        <end position="103"/>
    </location>
</feature>
<keyword evidence="1 2" id="KW-0694">RNA-binding</keyword>
<dbReference type="AlphaFoldDB" id="A0A2T9ZFB9"/>